<feature type="transmembrane region" description="Helical" evidence="10">
    <location>
        <begin position="338"/>
        <end position="361"/>
    </location>
</feature>
<keyword evidence="3" id="KW-0716">Sensory transduction</keyword>
<feature type="transmembrane region" description="Helical" evidence="10">
    <location>
        <begin position="244"/>
        <end position="264"/>
    </location>
</feature>
<dbReference type="PANTHER" id="PTHR21137">
    <property type="entry name" value="ODORANT RECEPTOR"/>
    <property type="match status" value="1"/>
</dbReference>
<evidence type="ECO:0000313" key="12">
    <source>
        <dbReference type="Proteomes" id="UP000667349"/>
    </source>
</evidence>
<evidence type="ECO:0000256" key="6">
    <source>
        <dbReference type="ARBA" id="ARBA00022989"/>
    </source>
</evidence>
<dbReference type="Pfam" id="PF02949">
    <property type="entry name" value="7tm_6"/>
    <property type="match status" value="1"/>
</dbReference>
<dbReference type="Proteomes" id="UP000667349">
    <property type="component" value="Unassembled WGS sequence"/>
</dbReference>
<dbReference type="GO" id="GO:0005549">
    <property type="term" value="F:odorant binding"/>
    <property type="evidence" value="ECO:0007669"/>
    <property type="project" value="InterPro"/>
</dbReference>
<evidence type="ECO:0000256" key="9">
    <source>
        <dbReference type="ARBA" id="ARBA00023224"/>
    </source>
</evidence>
<evidence type="ECO:0000256" key="3">
    <source>
        <dbReference type="ARBA" id="ARBA00022606"/>
    </source>
</evidence>
<keyword evidence="5" id="KW-0552">Olfaction</keyword>
<feature type="transmembrane region" description="Helical" evidence="10">
    <location>
        <begin position="70"/>
        <end position="89"/>
    </location>
</feature>
<feature type="non-terminal residue" evidence="11">
    <location>
        <position position="1"/>
    </location>
</feature>
<evidence type="ECO:0000313" key="11">
    <source>
        <dbReference type="EMBL" id="KAG5306238.1"/>
    </source>
</evidence>
<dbReference type="EMBL" id="JAANHZ010000850">
    <property type="protein sequence ID" value="KAG5306238.1"/>
    <property type="molecule type" value="Genomic_DNA"/>
</dbReference>
<name>A0A836E949_9HYME</name>
<keyword evidence="6 10" id="KW-1133">Transmembrane helix</keyword>
<evidence type="ECO:0000256" key="5">
    <source>
        <dbReference type="ARBA" id="ARBA00022725"/>
    </source>
</evidence>
<accession>A0A836E949</accession>
<evidence type="ECO:0000256" key="1">
    <source>
        <dbReference type="ARBA" id="ARBA00004651"/>
    </source>
</evidence>
<dbReference type="AlphaFoldDB" id="A0A836E949"/>
<keyword evidence="12" id="KW-1185">Reference proteome</keyword>
<comment type="caution">
    <text evidence="11">The sequence shown here is derived from an EMBL/GenBank/DDBJ whole genome shotgun (WGS) entry which is preliminary data.</text>
</comment>
<dbReference type="GO" id="GO:0007165">
    <property type="term" value="P:signal transduction"/>
    <property type="evidence" value="ECO:0007669"/>
    <property type="project" value="UniProtKB-KW"/>
</dbReference>
<feature type="non-terminal residue" evidence="11">
    <location>
        <position position="370"/>
    </location>
</feature>
<dbReference type="PANTHER" id="PTHR21137:SF35">
    <property type="entry name" value="ODORANT RECEPTOR 19A-RELATED"/>
    <property type="match status" value="1"/>
</dbReference>
<evidence type="ECO:0000256" key="4">
    <source>
        <dbReference type="ARBA" id="ARBA00022692"/>
    </source>
</evidence>
<evidence type="ECO:0000256" key="8">
    <source>
        <dbReference type="ARBA" id="ARBA00023170"/>
    </source>
</evidence>
<keyword evidence="7 10" id="KW-0472">Membrane</keyword>
<protein>
    <submittedName>
        <fullName evidence="11">OR4 protein</fullName>
    </submittedName>
</protein>
<dbReference type="InterPro" id="IPR004117">
    <property type="entry name" value="7tm6_olfct_rcpt"/>
</dbReference>
<proteinExistence type="predicted"/>
<feature type="transmembrane region" description="Helical" evidence="10">
    <location>
        <begin position="127"/>
        <end position="150"/>
    </location>
</feature>
<organism evidence="11 12">
    <name type="scientific">Acromyrmex insinuator</name>
    <dbReference type="NCBI Taxonomy" id="230686"/>
    <lineage>
        <taxon>Eukaryota</taxon>
        <taxon>Metazoa</taxon>
        <taxon>Ecdysozoa</taxon>
        <taxon>Arthropoda</taxon>
        <taxon>Hexapoda</taxon>
        <taxon>Insecta</taxon>
        <taxon>Pterygota</taxon>
        <taxon>Neoptera</taxon>
        <taxon>Endopterygota</taxon>
        <taxon>Hymenoptera</taxon>
        <taxon>Apocrita</taxon>
        <taxon>Aculeata</taxon>
        <taxon>Formicoidea</taxon>
        <taxon>Formicidae</taxon>
        <taxon>Myrmicinae</taxon>
        <taxon>Acromyrmex</taxon>
    </lineage>
</organism>
<comment type="subcellular location">
    <subcellularLocation>
        <location evidence="1">Cell membrane</location>
        <topology evidence="1">Multi-pass membrane protein</topology>
    </subcellularLocation>
</comment>
<feature type="transmembrane region" description="Helical" evidence="10">
    <location>
        <begin position="40"/>
        <end position="58"/>
    </location>
</feature>
<keyword evidence="8" id="KW-0675">Receptor</keyword>
<evidence type="ECO:0000256" key="10">
    <source>
        <dbReference type="SAM" id="Phobius"/>
    </source>
</evidence>
<evidence type="ECO:0000256" key="2">
    <source>
        <dbReference type="ARBA" id="ARBA00022475"/>
    </source>
</evidence>
<feature type="transmembrane region" description="Helical" evidence="10">
    <location>
        <begin position="170"/>
        <end position="199"/>
    </location>
</feature>
<keyword evidence="4 10" id="KW-0812">Transmembrane</keyword>
<reference evidence="11" key="1">
    <citation type="submission" date="2020-02" db="EMBL/GenBank/DDBJ databases">
        <title>Relaxed selection underlies rapid genomic changes in the transitions from sociality to social parasitism in ants.</title>
        <authorList>
            <person name="Bi X."/>
        </authorList>
    </citation>
    <scope>NUCLEOTIDE SEQUENCE</scope>
    <source>
        <strain evidence="11">BGI-DK2013a</strain>
        <tissue evidence="11">Whole body</tissue>
    </source>
</reference>
<dbReference type="GO" id="GO:0004984">
    <property type="term" value="F:olfactory receptor activity"/>
    <property type="evidence" value="ECO:0007669"/>
    <property type="project" value="InterPro"/>
</dbReference>
<gene>
    <name evidence="11" type="primary">Gpror4_12</name>
    <name evidence="11" type="ORF">G6Z75_0000216</name>
</gene>
<keyword evidence="2" id="KW-1003">Cell membrane</keyword>
<dbReference type="GO" id="GO:0005886">
    <property type="term" value="C:plasma membrane"/>
    <property type="evidence" value="ECO:0007669"/>
    <property type="project" value="UniProtKB-SubCell"/>
</dbReference>
<feature type="transmembrane region" description="Helical" evidence="10">
    <location>
        <begin position="270"/>
        <end position="291"/>
    </location>
</feature>
<keyword evidence="9" id="KW-0807">Transducer</keyword>
<sequence length="370" mass="43205">MRRKVMLKEVISVVKLSLFPVWGWPLPQDTTKFKIFCVKLHHYLCIILGLGLMVPLTYDITNYLDDPITLVNQILVLSSTSHAIANFIFEIVNYHRIQNVTFEMVHFCNLMKPHEEVVIQRYINKCIMFHSICLFFIYFPITIAVPILLHQPFPVIIKYPFNISYQPVKTIIFIHQSMMAIMIAGQLCMNILMALLLWFTSARFEILIEELRKITNVYQLFKCIKKHQELLKYAREVTIAARPFAFSTICCSTVCLILVFLLVIKRQSTTMIFQFFGISIIGTLEVFTYTWPAEHLMYMSKDVAEATFNMLENDHLIKIWKCLQIIIMRSQKSVTVSIPCLLPILSLNYFTSYLSTVLSYFTTLRVIMDD</sequence>
<evidence type="ECO:0000256" key="7">
    <source>
        <dbReference type="ARBA" id="ARBA00023136"/>
    </source>
</evidence>